<protein>
    <submittedName>
        <fullName evidence="2">Uncharacterized protein</fullName>
    </submittedName>
</protein>
<comment type="caution">
    <text evidence="2">The sequence shown here is derived from an EMBL/GenBank/DDBJ whole genome shotgun (WGS) entry which is preliminary data.</text>
</comment>
<name>A0ABU6KB50_9BACI</name>
<dbReference type="Proteomes" id="UP001335737">
    <property type="component" value="Unassembled WGS sequence"/>
</dbReference>
<evidence type="ECO:0000313" key="3">
    <source>
        <dbReference type="Proteomes" id="UP001335737"/>
    </source>
</evidence>
<reference evidence="2 3" key="1">
    <citation type="journal article" date="2024" name="Int. J. Syst. Evol. Microbiol.">
        <title>Virgibacillus tibetensis sp. nov., isolated from salt lake on the Tibetan Plateau of China.</title>
        <authorList>
            <person name="Phurbu D."/>
            <person name="Liu Z.-X."/>
            <person name="Wang R."/>
            <person name="Zheng Y.-Y."/>
            <person name="Liu H.-C."/>
            <person name="Zhou Y.-G."/>
            <person name="Yu Y.-J."/>
            <person name="Li A.-H."/>
        </authorList>
    </citation>
    <scope>NUCLEOTIDE SEQUENCE [LARGE SCALE GENOMIC DNA]</scope>
    <source>
        <strain evidence="2 3">C22-A2</strain>
    </source>
</reference>
<gene>
    <name evidence="2" type="ORF">QGM71_03535</name>
</gene>
<sequence length="125" mass="14021">MSSEPPVFDDGEEGEVSIHGLDPPGSVWDVTRKGQYDFAGKASGSTLYTNYLITGKSSYRLEIKNIQNDTLRVDLMKRNSWIDSRVATYNLSAKSTRYTFPSGLDSSGHYYLKFYAPSEFSGNIR</sequence>
<keyword evidence="3" id="KW-1185">Reference proteome</keyword>
<dbReference type="EMBL" id="JARZFX010000001">
    <property type="protein sequence ID" value="MEC5422563.1"/>
    <property type="molecule type" value="Genomic_DNA"/>
</dbReference>
<dbReference type="RefSeq" id="WP_327606122.1">
    <property type="nucleotide sequence ID" value="NZ_JARZFX010000001.1"/>
</dbReference>
<proteinExistence type="predicted"/>
<evidence type="ECO:0000256" key="1">
    <source>
        <dbReference type="SAM" id="MobiDB-lite"/>
    </source>
</evidence>
<evidence type="ECO:0000313" key="2">
    <source>
        <dbReference type="EMBL" id="MEC5422563.1"/>
    </source>
</evidence>
<feature type="region of interest" description="Disordered" evidence="1">
    <location>
        <begin position="1"/>
        <end position="23"/>
    </location>
</feature>
<organism evidence="2 3">
    <name type="scientific">Virgibacillus tibetensis</name>
    <dbReference type="NCBI Taxonomy" id="3042313"/>
    <lineage>
        <taxon>Bacteria</taxon>
        <taxon>Bacillati</taxon>
        <taxon>Bacillota</taxon>
        <taxon>Bacilli</taxon>
        <taxon>Bacillales</taxon>
        <taxon>Bacillaceae</taxon>
        <taxon>Virgibacillus</taxon>
    </lineage>
</organism>
<accession>A0ABU6KB50</accession>